<dbReference type="AlphaFoldDB" id="A0A0D7CGP7"/>
<reference evidence="1 2" key="1">
    <citation type="submission" date="2014-09" db="EMBL/GenBank/DDBJ databases">
        <title>Draft genome sequence of Streptomyces natalensis ATCC 27448, producer of the antifungal pimaricin.</title>
        <authorList>
            <person name="Mendes M.V."/>
            <person name="Beites T."/>
            <person name="Pires S."/>
            <person name="Santos C.L."/>
            <person name="Moradas-Ferreira P."/>
        </authorList>
    </citation>
    <scope>NUCLEOTIDE SEQUENCE [LARGE SCALE GENOMIC DNA]</scope>
    <source>
        <strain evidence="1 2">ATCC 27448</strain>
    </source>
</reference>
<dbReference type="RefSeq" id="WP_030064155.1">
    <property type="nucleotide sequence ID" value="NZ_JRKI01000035.1"/>
</dbReference>
<comment type="caution">
    <text evidence="1">The sequence shown here is derived from an EMBL/GenBank/DDBJ whole genome shotgun (WGS) entry which is preliminary data.</text>
</comment>
<dbReference type="Proteomes" id="UP000032458">
    <property type="component" value="Unassembled WGS sequence"/>
</dbReference>
<proteinExistence type="predicted"/>
<dbReference type="EMBL" id="JRKI01000035">
    <property type="protein sequence ID" value="KIZ15045.1"/>
    <property type="molecule type" value="Genomic_DNA"/>
</dbReference>
<keyword evidence="2" id="KW-1185">Reference proteome</keyword>
<organism evidence="1 2">
    <name type="scientific">Streptomyces natalensis ATCC 27448</name>
    <dbReference type="NCBI Taxonomy" id="1240678"/>
    <lineage>
        <taxon>Bacteria</taxon>
        <taxon>Bacillati</taxon>
        <taxon>Actinomycetota</taxon>
        <taxon>Actinomycetes</taxon>
        <taxon>Kitasatosporales</taxon>
        <taxon>Streptomycetaceae</taxon>
        <taxon>Streptomyces</taxon>
    </lineage>
</organism>
<evidence type="ECO:0000313" key="2">
    <source>
        <dbReference type="Proteomes" id="UP000032458"/>
    </source>
</evidence>
<evidence type="ECO:0000313" key="1">
    <source>
        <dbReference type="EMBL" id="KIZ15045.1"/>
    </source>
</evidence>
<accession>A0A0D7CGP7</accession>
<name>A0A0D7CGP7_9ACTN</name>
<dbReference type="PATRIC" id="fig|1240678.4.peg.6295"/>
<protein>
    <submittedName>
        <fullName evidence="1">Uncharacterized protein</fullName>
    </submittedName>
</protein>
<sequence length="75" mass="7946">MTDPAIAPARRHAADRLPPLACGHRDPLLCPTAPPGPSTYSLTPAQLAAEVARCRGRGWSESDLAARFDTRQAAP</sequence>
<gene>
    <name evidence="1" type="ORF">SNA_29415</name>
</gene>